<sequence length="359" mass="40875">MFGLILLIGIFLEIYILNFPSHNIEKHISSPQSIIPTNRGIVFEDSGRPMYQGLQIGSSLSYNYDSPTFLFKEWEVLYLYNSKFSIYLSLQKQKYFNSLLLLVATNYQPPVIYYKTEIADFKLSPLPIYGKTIVNSTSFNITLGNFDPKYKDVFLTVPELDLELNVEVFKKTTENVLNINTLSKEGEKFEYAYQDGNKLVTGYAKYQGIKHEMSGSHGFVEWYRAEHNYKSFRISAIFFGNIENIQITVSLGGLQEEFLSATSDSVYVGKKVIKLGAAHFSELIFNMPINVTTENFNSTKVDGVFYPQVALEQASNFYFGRSKHVLVPGSFSFEIKSWGINGNFTFNGLIHIRASSLLI</sequence>
<dbReference type="InterPro" id="IPR021243">
    <property type="entry name" value="DUF2804"/>
</dbReference>
<dbReference type="AlphaFoldDB" id="A0A1R2BKZ0"/>
<gene>
    <name evidence="1" type="ORF">SteCoe_22995</name>
</gene>
<protein>
    <submittedName>
        <fullName evidence="1">Uncharacterized protein</fullName>
    </submittedName>
</protein>
<accession>A0A1R2BKZ0</accession>
<evidence type="ECO:0000313" key="2">
    <source>
        <dbReference type="Proteomes" id="UP000187209"/>
    </source>
</evidence>
<comment type="caution">
    <text evidence="1">The sequence shown here is derived from an EMBL/GenBank/DDBJ whole genome shotgun (WGS) entry which is preliminary data.</text>
</comment>
<dbReference type="Proteomes" id="UP000187209">
    <property type="component" value="Unassembled WGS sequence"/>
</dbReference>
<keyword evidence="2" id="KW-1185">Reference proteome</keyword>
<evidence type="ECO:0000313" key="1">
    <source>
        <dbReference type="EMBL" id="OMJ77396.1"/>
    </source>
</evidence>
<proteinExistence type="predicted"/>
<organism evidence="1 2">
    <name type="scientific">Stentor coeruleus</name>
    <dbReference type="NCBI Taxonomy" id="5963"/>
    <lineage>
        <taxon>Eukaryota</taxon>
        <taxon>Sar</taxon>
        <taxon>Alveolata</taxon>
        <taxon>Ciliophora</taxon>
        <taxon>Postciliodesmatophora</taxon>
        <taxon>Heterotrichea</taxon>
        <taxon>Heterotrichida</taxon>
        <taxon>Stentoridae</taxon>
        <taxon>Stentor</taxon>
    </lineage>
</organism>
<dbReference type="EMBL" id="MPUH01000577">
    <property type="protein sequence ID" value="OMJ77396.1"/>
    <property type="molecule type" value="Genomic_DNA"/>
</dbReference>
<reference evidence="1 2" key="1">
    <citation type="submission" date="2016-11" db="EMBL/GenBank/DDBJ databases">
        <title>The macronuclear genome of Stentor coeruleus: a giant cell with tiny introns.</title>
        <authorList>
            <person name="Slabodnick M."/>
            <person name="Ruby J.G."/>
            <person name="Reiff S.B."/>
            <person name="Swart E.C."/>
            <person name="Gosai S."/>
            <person name="Prabakaran S."/>
            <person name="Witkowska E."/>
            <person name="Larue G.E."/>
            <person name="Fisher S."/>
            <person name="Freeman R.M."/>
            <person name="Gunawardena J."/>
            <person name="Chu W."/>
            <person name="Stover N.A."/>
            <person name="Gregory B.D."/>
            <person name="Nowacki M."/>
            <person name="Derisi J."/>
            <person name="Roy S.W."/>
            <person name="Marshall W.F."/>
            <person name="Sood P."/>
        </authorList>
    </citation>
    <scope>NUCLEOTIDE SEQUENCE [LARGE SCALE GENOMIC DNA]</scope>
    <source>
        <strain evidence="1">WM001</strain>
    </source>
</reference>
<dbReference type="Pfam" id="PF10974">
    <property type="entry name" value="DUF2804"/>
    <property type="match status" value="1"/>
</dbReference>
<name>A0A1R2BKZ0_9CILI</name>